<dbReference type="CDD" id="cd16913">
    <property type="entry name" value="YkuD_like"/>
    <property type="match status" value="1"/>
</dbReference>
<feature type="signal peptide" evidence="1">
    <location>
        <begin position="1"/>
        <end position="19"/>
    </location>
</feature>
<name>A0A5E7AQA6_PSEFL</name>
<evidence type="ECO:0000313" key="3">
    <source>
        <dbReference type="EMBL" id="VVN80775.1"/>
    </source>
</evidence>
<dbReference type="Pfam" id="PF03734">
    <property type="entry name" value="YkuD"/>
    <property type="match status" value="1"/>
</dbReference>
<accession>A0A5E7AQA6</accession>
<dbReference type="InterPro" id="IPR005490">
    <property type="entry name" value="LD_TPept_cat_dom"/>
</dbReference>
<dbReference type="RefSeq" id="WP_150701335.1">
    <property type="nucleotide sequence ID" value="NZ_CABVIB010000004.1"/>
</dbReference>
<gene>
    <name evidence="3" type="ORF">PS712_01079</name>
</gene>
<dbReference type="OrthoDB" id="9804204at2"/>
<dbReference type="GO" id="GO:0016740">
    <property type="term" value="F:transferase activity"/>
    <property type="evidence" value="ECO:0007669"/>
    <property type="project" value="InterPro"/>
</dbReference>
<evidence type="ECO:0000313" key="4">
    <source>
        <dbReference type="Proteomes" id="UP000326018"/>
    </source>
</evidence>
<organism evidence="3 4">
    <name type="scientific">Pseudomonas fluorescens</name>
    <dbReference type="NCBI Taxonomy" id="294"/>
    <lineage>
        <taxon>Bacteria</taxon>
        <taxon>Pseudomonadati</taxon>
        <taxon>Pseudomonadota</taxon>
        <taxon>Gammaproteobacteria</taxon>
        <taxon>Pseudomonadales</taxon>
        <taxon>Pseudomonadaceae</taxon>
        <taxon>Pseudomonas</taxon>
    </lineage>
</organism>
<evidence type="ECO:0000256" key="1">
    <source>
        <dbReference type="SAM" id="SignalP"/>
    </source>
</evidence>
<evidence type="ECO:0000259" key="2">
    <source>
        <dbReference type="Pfam" id="PF03734"/>
    </source>
</evidence>
<dbReference type="PANTHER" id="PTHR38589">
    <property type="entry name" value="BLR0621 PROTEIN"/>
    <property type="match status" value="1"/>
</dbReference>
<dbReference type="EMBL" id="CABVIB010000004">
    <property type="protein sequence ID" value="VVN80775.1"/>
    <property type="molecule type" value="Genomic_DNA"/>
</dbReference>
<sequence precursor="true">MNNVLKILLPLLFPWVALAQGLDHSDQLIVVISKNWDDAQGIAQRYERHGDRFEKFEAAFPVVLGKNGMGWGKGQLDVGQIEGPVKQEGDGKAPAGMFKLGTAFGYDTSAETRLPYLTLTPTIECVDDPQSTRYNELVDGATMANDWNSSERMRRRDDLYRQGIVIEHNTPASPAAGSCIFFHIWRGPTVPTRGCTAMAPQDIARLFNWLDPHQSPLLVQLPEAQYEQWRERWKLPPR</sequence>
<dbReference type="Proteomes" id="UP000326018">
    <property type="component" value="Unassembled WGS sequence"/>
</dbReference>
<proteinExistence type="predicted"/>
<keyword evidence="1" id="KW-0732">Signal</keyword>
<reference evidence="3 4" key="1">
    <citation type="submission" date="2019-09" db="EMBL/GenBank/DDBJ databases">
        <authorList>
            <person name="Chandra G."/>
            <person name="Truman W A."/>
        </authorList>
    </citation>
    <scope>NUCLEOTIDE SEQUENCE [LARGE SCALE GENOMIC DNA]</scope>
    <source>
        <strain evidence="3">PS712</strain>
    </source>
</reference>
<feature type="domain" description="L,D-TPase catalytic" evidence="2">
    <location>
        <begin position="60"/>
        <end position="212"/>
    </location>
</feature>
<dbReference type="PANTHER" id="PTHR38589:SF1">
    <property type="entry name" value="BLR0621 PROTEIN"/>
    <property type="match status" value="1"/>
</dbReference>
<dbReference type="AlphaFoldDB" id="A0A5E7AQA6"/>
<feature type="chain" id="PRO_5022946811" description="L,D-TPase catalytic domain-containing protein" evidence="1">
    <location>
        <begin position="20"/>
        <end position="238"/>
    </location>
</feature>
<protein>
    <recommendedName>
        <fullName evidence="2">L,D-TPase catalytic domain-containing protein</fullName>
    </recommendedName>
</protein>